<accession>A0AAU9T6G5</accession>
<evidence type="ECO:0008006" key="7">
    <source>
        <dbReference type="Google" id="ProtNLM"/>
    </source>
</evidence>
<feature type="region of interest" description="Disordered" evidence="4">
    <location>
        <begin position="681"/>
        <end position="714"/>
    </location>
</feature>
<dbReference type="Pfam" id="PF12854">
    <property type="entry name" value="PPR_1"/>
    <property type="match status" value="1"/>
</dbReference>
<feature type="compositionally biased region" description="Basic residues" evidence="4">
    <location>
        <begin position="681"/>
        <end position="690"/>
    </location>
</feature>
<feature type="repeat" description="PPR" evidence="3">
    <location>
        <begin position="539"/>
        <end position="573"/>
    </location>
</feature>
<reference evidence="5 6" key="1">
    <citation type="submission" date="2022-03" db="EMBL/GenBank/DDBJ databases">
        <authorList>
            <person name="Nunn A."/>
            <person name="Chopra R."/>
            <person name="Nunn A."/>
            <person name="Contreras Garrido A."/>
        </authorList>
    </citation>
    <scope>NUCLEOTIDE SEQUENCE [LARGE SCALE GENOMIC DNA]</scope>
</reference>
<evidence type="ECO:0000313" key="5">
    <source>
        <dbReference type="EMBL" id="CAH2078474.1"/>
    </source>
</evidence>
<evidence type="ECO:0000256" key="4">
    <source>
        <dbReference type="SAM" id="MobiDB-lite"/>
    </source>
</evidence>
<evidence type="ECO:0000313" key="6">
    <source>
        <dbReference type="Proteomes" id="UP000836841"/>
    </source>
</evidence>
<feature type="repeat" description="PPR" evidence="3">
    <location>
        <begin position="186"/>
        <end position="220"/>
    </location>
</feature>
<feature type="repeat" description="PPR" evidence="3">
    <location>
        <begin position="431"/>
        <end position="465"/>
    </location>
</feature>
<dbReference type="PROSITE" id="PS51375">
    <property type="entry name" value="PPR"/>
    <property type="match status" value="11"/>
</dbReference>
<dbReference type="EMBL" id="OU466863">
    <property type="protein sequence ID" value="CAH2078474.1"/>
    <property type="molecule type" value="Genomic_DNA"/>
</dbReference>
<feature type="repeat" description="PPR" evidence="3">
    <location>
        <begin position="221"/>
        <end position="255"/>
    </location>
</feature>
<dbReference type="Gene3D" id="1.25.40.10">
    <property type="entry name" value="Tetratricopeptide repeat domain"/>
    <property type="match status" value="6"/>
</dbReference>
<feature type="repeat" description="PPR" evidence="3">
    <location>
        <begin position="396"/>
        <end position="430"/>
    </location>
</feature>
<dbReference type="FunFam" id="1.25.40.10:FF:000294">
    <property type="entry name" value="Pentatricopeptide repeat-containing protein At1g09900"/>
    <property type="match status" value="1"/>
</dbReference>
<evidence type="ECO:0000256" key="3">
    <source>
        <dbReference type="PROSITE-ProRule" id="PRU00708"/>
    </source>
</evidence>
<feature type="repeat" description="PPR" evidence="3">
    <location>
        <begin position="291"/>
        <end position="325"/>
    </location>
</feature>
<keyword evidence="2" id="KW-0677">Repeat</keyword>
<proteinExistence type="inferred from homology"/>
<organism evidence="5 6">
    <name type="scientific">Thlaspi arvense</name>
    <name type="common">Field penny-cress</name>
    <dbReference type="NCBI Taxonomy" id="13288"/>
    <lineage>
        <taxon>Eukaryota</taxon>
        <taxon>Viridiplantae</taxon>
        <taxon>Streptophyta</taxon>
        <taxon>Embryophyta</taxon>
        <taxon>Tracheophyta</taxon>
        <taxon>Spermatophyta</taxon>
        <taxon>Magnoliopsida</taxon>
        <taxon>eudicotyledons</taxon>
        <taxon>Gunneridae</taxon>
        <taxon>Pentapetalae</taxon>
        <taxon>rosids</taxon>
        <taxon>malvids</taxon>
        <taxon>Brassicales</taxon>
        <taxon>Brassicaceae</taxon>
        <taxon>Thlaspideae</taxon>
        <taxon>Thlaspi</taxon>
    </lineage>
</organism>
<dbReference type="Pfam" id="PF01535">
    <property type="entry name" value="PPR"/>
    <property type="match status" value="2"/>
</dbReference>
<feature type="repeat" description="PPR" evidence="3">
    <location>
        <begin position="326"/>
        <end position="360"/>
    </location>
</feature>
<sequence>MPKCPFPFRISYFLNESRILSSNPVKRSIHLRFSSSVSVSPKPSMEAEQHQENPLEAPISEKMFKSAPKMGSFKLGDSTLSSMIENYANSGDFASVEKLLSRIRLEKRMIKEHSFIVVFRAYGKAHLPEKAVELFHRMVDEFQCKRTVKSFNSVLNVITKEGLYHRGLEFYDYVVNSNMNMNIHPNGLSYNLVIKALCKLGFVDRAIEVFREMPERKCLPDGYTYCTLMDGLCKEERIDEAVLLLDEMQSEGCSPSPVTYNVLIDGLCKKGDLTRVTKLVDNMFLKGCVPNEVTYNTLIHGLCLKGKLDKAVSLLERMVSSKCVPNDVTYGTLINGLVKQRRAMDAARLLISMEERGYCLNQHVYSVLISGLFKEGKAEEAMNLWKKMAEKCCKPNIVVYSALVDGLCREGKPEEAKGILNGMISNGCLPNVYTYSSLMRGFFRAGLSEEAIQVWREMDETECARNEVCYSVVIDGLCGVGRVKEAMMIWSNMLTIGIKPDTVVYSSMIKGLCGIGSMDAALSLYHEMLCQEEPKSQPDVVTYNILLGGLCNQKDVSKAVDLLNCMLDRGCDPDVITCNTFLKTLSEKSDSCEEGRSFLEELIVRLLKRQRVSGACKIVEVMLSKYLTPKASTWAMIVPEICKSKKINAAIDKCWRNLSHAGSSKASSMLLEIWNTRKAREKQLKPKGKGSLKSDWSLHGSNFRATREREKPEY</sequence>
<dbReference type="Pfam" id="PF13041">
    <property type="entry name" value="PPR_2"/>
    <property type="match status" value="5"/>
</dbReference>
<gene>
    <name evidence="5" type="ORF">TAV2_LOCUS24840</name>
</gene>
<keyword evidence="6" id="KW-1185">Reference proteome</keyword>
<name>A0AAU9T6G5_THLAR</name>
<feature type="compositionally biased region" description="Basic and acidic residues" evidence="4">
    <location>
        <begin position="705"/>
        <end position="714"/>
    </location>
</feature>
<feature type="repeat" description="PPR" evidence="3">
    <location>
        <begin position="501"/>
        <end position="535"/>
    </location>
</feature>
<evidence type="ECO:0000256" key="2">
    <source>
        <dbReference type="ARBA" id="ARBA00022737"/>
    </source>
</evidence>
<comment type="similarity">
    <text evidence="1">Belongs to the PPR family. P subfamily.</text>
</comment>
<dbReference type="NCBIfam" id="TIGR00756">
    <property type="entry name" value="PPR"/>
    <property type="match status" value="12"/>
</dbReference>
<feature type="repeat" description="PPR" evidence="3">
    <location>
        <begin position="466"/>
        <end position="500"/>
    </location>
</feature>
<dbReference type="InterPro" id="IPR002885">
    <property type="entry name" value="PPR_rpt"/>
</dbReference>
<dbReference type="AlphaFoldDB" id="A0AAU9T6G5"/>
<protein>
    <recommendedName>
        <fullName evidence="7">Pentatricopeptide repeat-containing protein</fullName>
    </recommendedName>
</protein>
<feature type="repeat" description="PPR" evidence="3">
    <location>
        <begin position="256"/>
        <end position="290"/>
    </location>
</feature>
<dbReference type="PANTHER" id="PTHR47941">
    <property type="entry name" value="PENTATRICOPEPTIDE REPEAT-CONTAINING PROTEIN 3, MITOCHONDRIAL"/>
    <property type="match status" value="1"/>
</dbReference>
<evidence type="ECO:0000256" key="1">
    <source>
        <dbReference type="ARBA" id="ARBA00007626"/>
    </source>
</evidence>
<dbReference type="Proteomes" id="UP000836841">
    <property type="component" value="Chromosome 7"/>
</dbReference>
<dbReference type="InterPro" id="IPR011990">
    <property type="entry name" value="TPR-like_helical_dom_sf"/>
</dbReference>
<feature type="repeat" description="PPR" evidence="3">
    <location>
        <begin position="361"/>
        <end position="395"/>
    </location>
</feature>